<dbReference type="AlphaFoldDB" id="A0A8T1CMB9"/>
<dbReference type="EMBL" id="RCMG01000201">
    <property type="protein sequence ID" value="KAG2859921.1"/>
    <property type="molecule type" value="Genomic_DNA"/>
</dbReference>
<dbReference type="VEuPathDB" id="FungiDB:PC110_g22582"/>
<organism evidence="3 4">
    <name type="scientific">Phytophthora cactorum</name>
    <dbReference type="NCBI Taxonomy" id="29920"/>
    <lineage>
        <taxon>Eukaryota</taxon>
        <taxon>Sar</taxon>
        <taxon>Stramenopiles</taxon>
        <taxon>Oomycota</taxon>
        <taxon>Peronosporomycetes</taxon>
        <taxon>Peronosporales</taxon>
        <taxon>Peronosporaceae</taxon>
        <taxon>Phytophthora</taxon>
    </lineage>
</organism>
<comment type="caution">
    <text evidence="3">The sequence shown here is derived from an EMBL/GenBank/DDBJ whole genome shotgun (WGS) entry which is preliminary data.</text>
</comment>
<dbReference type="EMBL" id="RCMI01000184">
    <property type="protein sequence ID" value="KAG2927474.1"/>
    <property type="molecule type" value="Genomic_DNA"/>
</dbReference>
<protein>
    <submittedName>
        <fullName evidence="3">Uncharacterized protein</fullName>
    </submittedName>
</protein>
<dbReference type="Proteomes" id="UP000735874">
    <property type="component" value="Unassembled WGS sequence"/>
</dbReference>
<sequence>MHANDGSLAENWNIERGGWQLDRVNKAFGYMLGTTQADQNVARVLSGWRPKEDPRLPSLRALEYPVLARAEKLQALLFTNTLGFADHAMNLDEDVAKVLTATLTLHYLDMLVLSPDSAIVARVRDATSARAIGEAEVLAWSDTIRRAFTPPPEISKTSDSESHSAEVLSIGKRQSEQISVLILQNKLAVETKLHPPLDTGSRSGQIDAAPSATSQPEATHESQHSSQTLRQTVCPKKKGSQSLSAVWYEWFTAEPRVHASRSVKKTTLYEFRHTAWYMMLFLPSGFALDAASSAFKSEVLSLGEKAQENT</sequence>
<reference evidence="3" key="1">
    <citation type="submission" date="2018-10" db="EMBL/GenBank/DDBJ databases">
        <title>Effector identification in a new, highly contiguous assembly of the strawberry crown rot pathogen Phytophthora cactorum.</title>
        <authorList>
            <person name="Armitage A.D."/>
            <person name="Nellist C.F."/>
            <person name="Bates H."/>
            <person name="Vickerstaff R.J."/>
            <person name="Harrison R.J."/>
        </authorList>
    </citation>
    <scope>NUCLEOTIDE SEQUENCE</scope>
    <source>
        <strain evidence="2">15-7</strain>
        <strain evidence="3">4032</strain>
    </source>
</reference>
<gene>
    <name evidence="2" type="ORF">PC113_g8521</name>
    <name evidence="3" type="ORF">PC115_g7560</name>
</gene>
<dbReference type="Proteomes" id="UP000774804">
    <property type="component" value="Unassembled WGS sequence"/>
</dbReference>
<evidence type="ECO:0000313" key="3">
    <source>
        <dbReference type="EMBL" id="KAG2927474.1"/>
    </source>
</evidence>
<accession>A0A8T1CMB9</accession>
<evidence type="ECO:0000313" key="2">
    <source>
        <dbReference type="EMBL" id="KAG2859921.1"/>
    </source>
</evidence>
<evidence type="ECO:0000256" key="1">
    <source>
        <dbReference type="SAM" id="MobiDB-lite"/>
    </source>
</evidence>
<name>A0A8T1CMB9_9STRA</name>
<evidence type="ECO:0000313" key="4">
    <source>
        <dbReference type="Proteomes" id="UP000774804"/>
    </source>
</evidence>
<feature type="region of interest" description="Disordered" evidence="1">
    <location>
        <begin position="194"/>
        <end position="235"/>
    </location>
</feature>
<proteinExistence type="predicted"/>